<dbReference type="Proteomes" id="UP000629619">
    <property type="component" value="Unassembled WGS sequence"/>
</dbReference>
<dbReference type="AlphaFoldDB" id="A0A919TJV6"/>
<reference evidence="1" key="1">
    <citation type="submission" date="2021-01" db="EMBL/GenBank/DDBJ databases">
        <title>Whole genome shotgun sequence of Actinoplanes siamensis NBRC 109076.</title>
        <authorList>
            <person name="Komaki H."/>
            <person name="Tamura T."/>
        </authorList>
    </citation>
    <scope>NUCLEOTIDE SEQUENCE</scope>
    <source>
        <strain evidence="1">NBRC 109076</strain>
    </source>
</reference>
<comment type="caution">
    <text evidence="1">The sequence shown here is derived from an EMBL/GenBank/DDBJ whole genome shotgun (WGS) entry which is preliminary data.</text>
</comment>
<organism evidence="1 2">
    <name type="scientific">Actinoplanes siamensis</name>
    <dbReference type="NCBI Taxonomy" id="1223317"/>
    <lineage>
        <taxon>Bacteria</taxon>
        <taxon>Bacillati</taxon>
        <taxon>Actinomycetota</taxon>
        <taxon>Actinomycetes</taxon>
        <taxon>Micromonosporales</taxon>
        <taxon>Micromonosporaceae</taxon>
        <taxon>Actinoplanes</taxon>
    </lineage>
</organism>
<proteinExistence type="predicted"/>
<dbReference type="RefSeq" id="WP_203678699.1">
    <property type="nucleotide sequence ID" value="NZ_BOMW01000020.1"/>
</dbReference>
<accession>A0A919TJV6</accession>
<gene>
    <name evidence="1" type="ORF">Asi03nite_22720</name>
</gene>
<name>A0A919TJV6_9ACTN</name>
<keyword evidence="2" id="KW-1185">Reference proteome</keyword>
<sequence>MPFRPPPGRAAPDPRLDPYRERAGALFDQGEQIGVVYLRIDTFWRQTGGHLWWRRWSEPSEQVQGYIEFNGGGFDDFYQDAGTMVAEIGDWGHGRFPYRGEALQVRWLDDEESRQVRVSTFGLDDLQA</sequence>
<dbReference type="EMBL" id="BOMW01000020">
    <property type="protein sequence ID" value="GIF04734.1"/>
    <property type="molecule type" value="Genomic_DNA"/>
</dbReference>
<evidence type="ECO:0000313" key="2">
    <source>
        <dbReference type="Proteomes" id="UP000629619"/>
    </source>
</evidence>
<evidence type="ECO:0000313" key="1">
    <source>
        <dbReference type="EMBL" id="GIF04734.1"/>
    </source>
</evidence>
<protein>
    <submittedName>
        <fullName evidence="1">Uncharacterized protein</fullName>
    </submittedName>
</protein>